<gene>
    <name evidence="3" type="ORF">GCM10009864_64350</name>
</gene>
<dbReference type="SUPFAM" id="SSF54637">
    <property type="entry name" value="Thioesterase/thiol ester dehydrase-isomerase"/>
    <property type="match status" value="1"/>
</dbReference>
<dbReference type="Pfam" id="PF07977">
    <property type="entry name" value="FabA"/>
    <property type="match status" value="1"/>
</dbReference>
<comment type="similarity">
    <text evidence="1">Belongs to the thioester dehydratase family. FabZ subfamily.</text>
</comment>
<keyword evidence="4" id="KW-1185">Reference proteome</keyword>
<dbReference type="Proteomes" id="UP001500994">
    <property type="component" value="Unassembled WGS sequence"/>
</dbReference>
<organism evidence="3 4">
    <name type="scientific">Streptomyces lunalinharesii</name>
    <dbReference type="NCBI Taxonomy" id="333384"/>
    <lineage>
        <taxon>Bacteria</taxon>
        <taxon>Bacillati</taxon>
        <taxon>Actinomycetota</taxon>
        <taxon>Actinomycetes</taxon>
        <taxon>Kitasatosporales</taxon>
        <taxon>Streptomycetaceae</taxon>
        <taxon>Streptomyces</taxon>
    </lineage>
</organism>
<comment type="caution">
    <text evidence="3">The sequence shown here is derived from an EMBL/GenBank/DDBJ whole genome shotgun (WGS) entry which is preliminary data.</text>
</comment>
<evidence type="ECO:0000313" key="4">
    <source>
        <dbReference type="Proteomes" id="UP001500994"/>
    </source>
</evidence>
<dbReference type="PANTHER" id="PTHR30272:SF1">
    <property type="entry name" value="3-HYDROXYACYL-[ACYL-CARRIER-PROTEIN] DEHYDRATASE"/>
    <property type="match status" value="1"/>
</dbReference>
<sequence length="146" mass="15652">MRGRHPRLFIDRVLDHEPGVFLRSMFAVSAEMGALCGHLPERGLTPGVILPGSHTMQAFAQSGVLLYQLSSAPLADDEVTLVGTVKSRFLAPVVPGDQVVLDVRADRLSGHTFSFSAAVTVEDRSVAGFRGAMSRVTVQPAGARPW</sequence>
<keyword evidence="2" id="KW-0456">Lyase</keyword>
<dbReference type="PANTHER" id="PTHR30272">
    <property type="entry name" value="3-HYDROXYACYL-[ACYL-CARRIER-PROTEIN] DEHYDRATASE"/>
    <property type="match status" value="1"/>
</dbReference>
<dbReference type="InterPro" id="IPR029069">
    <property type="entry name" value="HotDog_dom_sf"/>
</dbReference>
<dbReference type="Gene3D" id="3.10.129.10">
    <property type="entry name" value="Hotdog Thioesterase"/>
    <property type="match status" value="1"/>
</dbReference>
<accession>A0ABN3SR43</accession>
<reference evidence="3 4" key="1">
    <citation type="journal article" date="2019" name="Int. J. Syst. Evol. Microbiol.">
        <title>The Global Catalogue of Microorganisms (GCM) 10K type strain sequencing project: providing services to taxonomists for standard genome sequencing and annotation.</title>
        <authorList>
            <consortium name="The Broad Institute Genomics Platform"/>
            <consortium name="The Broad Institute Genome Sequencing Center for Infectious Disease"/>
            <person name="Wu L."/>
            <person name="Ma J."/>
        </authorList>
    </citation>
    <scope>NUCLEOTIDE SEQUENCE [LARGE SCALE GENOMIC DNA]</scope>
    <source>
        <strain evidence="3 4">JCM 16374</strain>
    </source>
</reference>
<proteinExistence type="inferred from homology"/>
<evidence type="ECO:0000256" key="1">
    <source>
        <dbReference type="ARBA" id="ARBA00009174"/>
    </source>
</evidence>
<name>A0ABN3SR43_9ACTN</name>
<evidence type="ECO:0000313" key="3">
    <source>
        <dbReference type="EMBL" id="GAA2682692.1"/>
    </source>
</evidence>
<dbReference type="InterPro" id="IPR013114">
    <property type="entry name" value="FabA_FabZ"/>
</dbReference>
<dbReference type="EMBL" id="BAAARK010000030">
    <property type="protein sequence ID" value="GAA2682692.1"/>
    <property type="molecule type" value="Genomic_DNA"/>
</dbReference>
<protein>
    <submittedName>
        <fullName evidence="3">Coronafacic acid dehydratase</fullName>
    </submittedName>
</protein>
<evidence type="ECO:0000256" key="2">
    <source>
        <dbReference type="ARBA" id="ARBA00023239"/>
    </source>
</evidence>